<name>A0A2H0UED9_9BACT</name>
<gene>
    <name evidence="1" type="ORF">COU16_01185</name>
</gene>
<proteinExistence type="predicted"/>
<sequence>MLKHFFLLLVATFSMGVMSGVFVYFTTQDSTPSILNFGGNNVARGFEIIADSYGGCLKLGCISYHIADDGTYTVIRSHRGSTDERGEGTISATDFAKLKSILKKEDFSAVTNSTSAETCTADSDGIAYQYEIRIGETMYRFNSCKQNLARNELFTLLEGYFGTFAQKL</sequence>
<dbReference type="AlphaFoldDB" id="A0A2H0UED9"/>
<protein>
    <submittedName>
        <fullName evidence="1">Uncharacterized protein</fullName>
    </submittedName>
</protein>
<reference evidence="2" key="1">
    <citation type="submission" date="2017-09" db="EMBL/GenBank/DDBJ databases">
        <title>Depth-based differentiation of microbial function through sediment-hosted aquifers and enrichment of novel symbionts in the deep terrestrial subsurface.</title>
        <authorList>
            <person name="Probst A.J."/>
            <person name="Ladd B."/>
            <person name="Jarett J.K."/>
            <person name="Geller-Mcgrath D.E."/>
            <person name="Sieber C.M.K."/>
            <person name="Emerson J.B."/>
            <person name="Anantharaman K."/>
            <person name="Thomas B.C."/>
            <person name="Malmstrom R."/>
            <person name="Stieglmeier M."/>
            <person name="Klingl A."/>
            <person name="Woyke T."/>
            <person name="Ryan C.M."/>
            <person name="Banfield J.F."/>
        </authorList>
    </citation>
    <scope>NUCLEOTIDE SEQUENCE [LARGE SCALE GENOMIC DNA]</scope>
</reference>
<organism evidence="1 2">
    <name type="scientific">Candidatus Kaiserbacteria bacterium CG10_big_fil_rev_8_21_14_0_10_47_16</name>
    <dbReference type="NCBI Taxonomy" id="1974608"/>
    <lineage>
        <taxon>Bacteria</taxon>
        <taxon>Candidatus Kaiseribacteriota</taxon>
    </lineage>
</organism>
<dbReference type="Proteomes" id="UP000229344">
    <property type="component" value="Unassembled WGS sequence"/>
</dbReference>
<evidence type="ECO:0000313" key="1">
    <source>
        <dbReference type="EMBL" id="PIR84783.1"/>
    </source>
</evidence>
<accession>A0A2H0UED9</accession>
<comment type="caution">
    <text evidence="1">The sequence shown here is derived from an EMBL/GenBank/DDBJ whole genome shotgun (WGS) entry which is preliminary data.</text>
</comment>
<dbReference type="EMBL" id="PFBI01000004">
    <property type="protein sequence ID" value="PIR84783.1"/>
    <property type="molecule type" value="Genomic_DNA"/>
</dbReference>
<evidence type="ECO:0000313" key="2">
    <source>
        <dbReference type="Proteomes" id="UP000229344"/>
    </source>
</evidence>